<feature type="domain" description="Rhodanese" evidence="1">
    <location>
        <begin position="14"/>
        <end position="98"/>
    </location>
</feature>
<evidence type="ECO:0000313" key="3">
    <source>
        <dbReference type="Proteomes" id="UP000235963"/>
    </source>
</evidence>
<dbReference type="PANTHER" id="PTHR43031">
    <property type="entry name" value="FAD-DEPENDENT OXIDOREDUCTASE"/>
    <property type="match status" value="1"/>
</dbReference>
<dbReference type="Pfam" id="PF00581">
    <property type="entry name" value="Rhodanese"/>
    <property type="match status" value="1"/>
</dbReference>
<gene>
    <name evidence="2" type="ORF">AT575_00920</name>
</gene>
<reference evidence="2 3" key="1">
    <citation type="submission" date="2015-12" db="EMBL/GenBank/DDBJ databases">
        <title>Streptococcus penaeicida sp. nov.</title>
        <authorList>
            <person name="Gomez-Gil B."/>
            <person name="Morales-Covarrubias M."/>
        </authorList>
    </citation>
    <scope>NUCLEOTIDE SEQUENCE [LARGE SCALE GENOMIC DNA]</scope>
    <source>
        <strain evidence="2 3">CAIM 1838</strain>
    </source>
</reference>
<dbReference type="InterPro" id="IPR050229">
    <property type="entry name" value="GlpE_sulfurtransferase"/>
</dbReference>
<dbReference type="Proteomes" id="UP000235963">
    <property type="component" value="Unassembled WGS sequence"/>
</dbReference>
<dbReference type="PANTHER" id="PTHR43031:SF17">
    <property type="entry name" value="SULFURTRANSFERASE YTWF-RELATED"/>
    <property type="match status" value="1"/>
</dbReference>
<dbReference type="OrthoDB" id="9800872at2"/>
<organism evidence="2 3">
    <name type="scientific">Streptococcus penaeicida</name>
    <dbReference type="NCBI Taxonomy" id="1765960"/>
    <lineage>
        <taxon>Bacteria</taxon>
        <taxon>Bacillati</taxon>
        <taxon>Bacillota</taxon>
        <taxon>Bacilli</taxon>
        <taxon>Lactobacillales</taxon>
        <taxon>Streptococcaceae</taxon>
        <taxon>Streptococcus</taxon>
    </lineage>
</organism>
<accession>A0A2N8LE05</accession>
<dbReference type="SUPFAM" id="SSF52821">
    <property type="entry name" value="Rhodanese/Cell cycle control phosphatase"/>
    <property type="match status" value="1"/>
</dbReference>
<dbReference type="RefSeq" id="WP_102776753.1">
    <property type="nucleotide sequence ID" value="NZ_CBCSGP010000001.1"/>
</dbReference>
<dbReference type="CDD" id="cd00158">
    <property type="entry name" value="RHOD"/>
    <property type="match status" value="1"/>
</dbReference>
<keyword evidence="3" id="KW-1185">Reference proteome</keyword>
<evidence type="ECO:0000259" key="1">
    <source>
        <dbReference type="PROSITE" id="PS50206"/>
    </source>
</evidence>
<dbReference type="EMBL" id="LOCM01000006">
    <property type="protein sequence ID" value="PND48393.1"/>
    <property type="molecule type" value="Genomic_DNA"/>
</dbReference>
<proteinExistence type="predicted"/>
<dbReference type="PROSITE" id="PS00380">
    <property type="entry name" value="RHODANESE_1"/>
    <property type="match status" value="1"/>
</dbReference>
<dbReference type="AlphaFoldDB" id="A0A2N8LE05"/>
<dbReference type="Gene3D" id="3.40.250.10">
    <property type="entry name" value="Rhodanese-like domain"/>
    <property type="match status" value="1"/>
</dbReference>
<dbReference type="InterPro" id="IPR001763">
    <property type="entry name" value="Rhodanese-like_dom"/>
</dbReference>
<dbReference type="InterPro" id="IPR036873">
    <property type="entry name" value="Rhodanese-like_dom_sf"/>
</dbReference>
<comment type="caution">
    <text evidence="2">The sequence shown here is derived from an EMBL/GenBank/DDBJ whole genome shotgun (WGS) entry which is preliminary data.</text>
</comment>
<dbReference type="SMART" id="SM00450">
    <property type="entry name" value="RHOD"/>
    <property type="match status" value="1"/>
</dbReference>
<name>A0A2N8LE05_9STRE</name>
<evidence type="ECO:0000313" key="2">
    <source>
        <dbReference type="EMBL" id="PND48393.1"/>
    </source>
</evidence>
<dbReference type="InterPro" id="IPR001307">
    <property type="entry name" value="Thiosulphate_STrfase_CS"/>
</dbReference>
<dbReference type="PROSITE" id="PS50206">
    <property type="entry name" value="RHODANESE_3"/>
    <property type="match status" value="1"/>
</dbReference>
<sequence length="98" mass="10635">MKSETIQELANLLADSKLHLIDVREVDEYNMGHVPGAVNFPLSSLANNYTELPKGETLHIICQSGGRSARACDFLEANGYDVINVEGGTGAWTGTLER</sequence>
<dbReference type="GO" id="GO:0004792">
    <property type="term" value="F:thiosulfate-cyanide sulfurtransferase activity"/>
    <property type="evidence" value="ECO:0007669"/>
    <property type="project" value="InterPro"/>
</dbReference>
<protein>
    <submittedName>
        <fullName evidence="2">Rhodanese</fullName>
    </submittedName>
</protein>